<dbReference type="EMBL" id="JANGAC010000017">
    <property type="protein sequence ID" value="MCQ4925021.1"/>
    <property type="molecule type" value="Genomic_DNA"/>
</dbReference>
<accession>A0ABT1SEY4</accession>
<dbReference type="Proteomes" id="UP001524478">
    <property type="component" value="Unassembled WGS sequence"/>
</dbReference>
<sequence length="108" mass="12830">MIKLNIIKNNKDSLLKIIKSMLWWGIFFLSFFIIPQYMSKGFVNMLRLIVGNFIVFQGFHLFISRLYMESPYPDVYVGNRQKIVKITVGLIVIILYWKIYGLLTYLLL</sequence>
<evidence type="ECO:0008006" key="4">
    <source>
        <dbReference type="Google" id="ProtNLM"/>
    </source>
</evidence>
<reference evidence="2 3" key="1">
    <citation type="submission" date="2022-06" db="EMBL/GenBank/DDBJ databases">
        <title>Isolation of gut microbiota from human fecal samples.</title>
        <authorList>
            <person name="Pamer E.G."/>
            <person name="Barat B."/>
            <person name="Waligurski E."/>
            <person name="Medina S."/>
            <person name="Paddock L."/>
            <person name="Mostad J."/>
        </authorList>
    </citation>
    <scope>NUCLEOTIDE SEQUENCE [LARGE SCALE GENOMIC DNA]</scope>
    <source>
        <strain evidence="2 3">DFI.7.95</strain>
    </source>
</reference>
<evidence type="ECO:0000313" key="2">
    <source>
        <dbReference type="EMBL" id="MCQ4925021.1"/>
    </source>
</evidence>
<organism evidence="2 3">
    <name type="scientific">Tissierella carlieri</name>
    <dbReference type="NCBI Taxonomy" id="689904"/>
    <lineage>
        <taxon>Bacteria</taxon>
        <taxon>Bacillati</taxon>
        <taxon>Bacillota</taxon>
        <taxon>Tissierellia</taxon>
        <taxon>Tissierellales</taxon>
        <taxon>Tissierellaceae</taxon>
        <taxon>Tissierella</taxon>
    </lineage>
</organism>
<proteinExistence type="predicted"/>
<name>A0ABT1SEY4_9FIRM</name>
<gene>
    <name evidence="2" type="ORF">NE686_18110</name>
</gene>
<keyword evidence="1" id="KW-0812">Transmembrane</keyword>
<feature type="transmembrane region" description="Helical" evidence="1">
    <location>
        <begin position="21"/>
        <end position="39"/>
    </location>
</feature>
<keyword evidence="3" id="KW-1185">Reference proteome</keyword>
<dbReference type="RefSeq" id="WP_256312613.1">
    <property type="nucleotide sequence ID" value="NZ_JANGAC010000017.1"/>
</dbReference>
<protein>
    <recommendedName>
        <fullName evidence="4">Succinate dehydrogenase hydrophobic membrane anchor subunit</fullName>
    </recommendedName>
</protein>
<keyword evidence="1" id="KW-0472">Membrane</keyword>
<comment type="caution">
    <text evidence="2">The sequence shown here is derived from an EMBL/GenBank/DDBJ whole genome shotgun (WGS) entry which is preliminary data.</text>
</comment>
<evidence type="ECO:0000313" key="3">
    <source>
        <dbReference type="Proteomes" id="UP001524478"/>
    </source>
</evidence>
<feature type="transmembrane region" description="Helical" evidence="1">
    <location>
        <begin position="83"/>
        <end position="107"/>
    </location>
</feature>
<keyword evidence="1" id="KW-1133">Transmembrane helix</keyword>
<evidence type="ECO:0000256" key="1">
    <source>
        <dbReference type="SAM" id="Phobius"/>
    </source>
</evidence>
<feature type="transmembrane region" description="Helical" evidence="1">
    <location>
        <begin position="45"/>
        <end position="63"/>
    </location>
</feature>